<proteinExistence type="predicted"/>
<dbReference type="Proteomes" id="UP000595198">
    <property type="component" value="Chromosome"/>
</dbReference>
<dbReference type="PROSITE" id="PS50075">
    <property type="entry name" value="CARRIER"/>
    <property type="match status" value="1"/>
</dbReference>
<evidence type="ECO:0000259" key="4">
    <source>
        <dbReference type="PROSITE" id="PS50075"/>
    </source>
</evidence>
<keyword evidence="1" id="KW-0596">Phosphopantetheine</keyword>
<accession>A0AB37GH04</accession>
<evidence type="ECO:0000313" key="5">
    <source>
        <dbReference type="EMBL" id="QPR30753.1"/>
    </source>
</evidence>
<evidence type="ECO:0000313" key="7">
    <source>
        <dbReference type="Proteomes" id="UP000594774"/>
    </source>
</evidence>
<reference evidence="7 8" key="1">
    <citation type="submission" date="2020-12" db="EMBL/GenBank/DDBJ databases">
        <title>FDA dAtabase for Regulatory Grade micrObial Sequences (FDA-ARGOS): Supporting development and validation of Infectious Disease Dx tests.</title>
        <authorList>
            <person name="Sproer C."/>
            <person name="Gronow S."/>
            <person name="Severitt S."/>
            <person name="Schroder I."/>
            <person name="Tallon L."/>
            <person name="Sadzewicz L."/>
            <person name="Zhao X."/>
            <person name="Boylan J."/>
            <person name="Ott S."/>
            <person name="Bowen H."/>
            <person name="Vavikolanu K."/>
            <person name="Mehta A."/>
            <person name="Aluvathingal J."/>
            <person name="Nadendla S."/>
            <person name="Lowell S."/>
            <person name="Myers T."/>
            <person name="Yan Y."/>
            <person name="Sichtig H."/>
        </authorList>
    </citation>
    <scope>NUCLEOTIDE SEQUENCE [LARGE SCALE GENOMIC DNA]</scope>
    <source>
        <strain evidence="5 7">FDAARGOS_938</strain>
        <strain evidence="6 8">FDAARGOS_991</strain>
    </source>
</reference>
<dbReference type="Proteomes" id="UP000594774">
    <property type="component" value="Chromosome"/>
</dbReference>
<dbReference type="InterPro" id="IPR036736">
    <property type="entry name" value="ACP-like_sf"/>
</dbReference>
<keyword evidence="2" id="KW-0597">Phosphoprotein</keyword>
<dbReference type="SMART" id="SM00823">
    <property type="entry name" value="PKS_PP"/>
    <property type="match status" value="1"/>
</dbReference>
<dbReference type="SUPFAM" id="SSF47336">
    <property type="entry name" value="ACP-like"/>
    <property type="match status" value="1"/>
</dbReference>
<evidence type="ECO:0000256" key="2">
    <source>
        <dbReference type="ARBA" id="ARBA00022553"/>
    </source>
</evidence>
<evidence type="ECO:0000313" key="6">
    <source>
        <dbReference type="EMBL" id="QQB82583.1"/>
    </source>
</evidence>
<dbReference type="RefSeq" id="WP_083276308.1">
    <property type="nucleotide sequence ID" value="NZ_CP065628.1"/>
</dbReference>
<dbReference type="Gene3D" id="1.10.1200.10">
    <property type="entry name" value="ACP-like"/>
    <property type="match status" value="1"/>
</dbReference>
<dbReference type="EMBL" id="CP065628">
    <property type="protein sequence ID" value="QPR30753.1"/>
    <property type="molecule type" value="Genomic_DNA"/>
</dbReference>
<feature type="region of interest" description="Disordered" evidence="3">
    <location>
        <begin position="18"/>
        <end position="44"/>
    </location>
</feature>
<dbReference type="InterPro" id="IPR009081">
    <property type="entry name" value="PP-bd_ACP"/>
</dbReference>
<dbReference type="GO" id="GO:0031177">
    <property type="term" value="F:phosphopantetheine binding"/>
    <property type="evidence" value="ECO:0007669"/>
    <property type="project" value="InterPro"/>
</dbReference>
<feature type="domain" description="Carrier" evidence="4">
    <location>
        <begin position="43"/>
        <end position="120"/>
    </location>
</feature>
<organism evidence="5 7">
    <name type="scientific">Corynebacterium amycolatum</name>
    <dbReference type="NCBI Taxonomy" id="43765"/>
    <lineage>
        <taxon>Bacteria</taxon>
        <taxon>Bacillati</taxon>
        <taxon>Actinomycetota</taxon>
        <taxon>Actinomycetes</taxon>
        <taxon>Mycobacteriales</taxon>
        <taxon>Corynebacteriaceae</taxon>
        <taxon>Corynebacterium</taxon>
    </lineage>
</organism>
<sequence length="121" mass="12532">MTSSLGDQLSALLGTQVTGAGDADDASPNAANAGSKKGSADADLPAGLHGEVAAIVKKMANDEVESLELSTSLTDYGFDRLSVVELAVRCEEELGVRIEDEDISSFKTLGDVVDYIAARRG</sequence>
<dbReference type="Pfam" id="PF00550">
    <property type="entry name" value="PP-binding"/>
    <property type="match status" value="1"/>
</dbReference>
<name>A0AB37GH04_CORAY</name>
<gene>
    <name evidence="5" type="ORF">I6G95_11320</name>
    <name evidence="6" type="ORF">I6H48_11860</name>
</gene>
<dbReference type="InterPro" id="IPR020806">
    <property type="entry name" value="PKS_PP-bd"/>
</dbReference>
<evidence type="ECO:0000256" key="3">
    <source>
        <dbReference type="SAM" id="MobiDB-lite"/>
    </source>
</evidence>
<keyword evidence="8" id="KW-1185">Reference proteome</keyword>
<feature type="compositionally biased region" description="Low complexity" evidence="3">
    <location>
        <begin position="26"/>
        <end position="35"/>
    </location>
</feature>
<dbReference type="AlphaFoldDB" id="A0AB37GH04"/>
<protein>
    <submittedName>
        <fullName evidence="5">Acyl carrier protein</fullName>
    </submittedName>
</protein>
<evidence type="ECO:0000313" key="8">
    <source>
        <dbReference type="Proteomes" id="UP000595198"/>
    </source>
</evidence>
<dbReference type="EMBL" id="CP066023">
    <property type="protein sequence ID" value="QQB82583.1"/>
    <property type="molecule type" value="Genomic_DNA"/>
</dbReference>
<evidence type="ECO:0000256" key="1">
    <source>
        <dbReference type="ARBA" id="ARBA00022450"/>
    </source>
</evidence>